<dbReference type="InterPro" id="IPR010861">
    <property type="entry name" value="DUF1492"/>
</dbReference>
<protein>
    <submittedName>
        <fullName evidence="1">DUF1492 domain-containing protein</fullName>
    </submittedName>
</protein>
<proteinExistence type="predicted"/>
<reference evidence="1" key="2">
    <citation type="journal article" date="2021" name="PeerJ">
        <title>Extensive microbial diversity within the chicken gut microbiome revealed by metagenomics and culture.</title>
        <authorList>
            <person name="Gilroy R."/>
            <person name="Ravi A."/>
            <person name="Getino M."/>
            <person name="Pursley I."/>
            <person name="Horton D.L."/>
            <person name="Alikhan N.F."/>
            <person name="Baker D."/>
            <person name="Gharbi K."/>
            <person name="Hall N."/>
            <person name="Watson M."/>
            <person name="Adriaenssens E.M."/>
            <person name="Foster-Nyarko E."/>
            <person name="Jarju S."/>
            <person name="Secka A."/>
            <person name="Antonio M."/>
            <person name="Oren A."/>
            <person name="Chaudhuri R.R."/>
            <person name="La Ragione R."/>
            <person name="Hildebrand F."/>
            <person name="Pallen M.J."/>
        </authorList>
    </citation>
    <scope>NUCLEOTIDE SEQUENCE</scope>
    <source>
        <strain evidence="1">ChiSxjej1B13-7958</strain>
    </source>
</reference>
<gene>
    <name evidence="1" type="ORF">IAB89_11305</name>
</gene>
<dbReference type="EMBL" id="DVGZ01000122">
    <property type="protein sequence ID" value="HIR48219.1"/>
    <property type="molecule type" value="Genomic_DNA"/>
</dbReference>
<dbReference type="SUPFAM" id="SSF88659">
    <property type="entry name" value="Sigma3 and sigma4 domains of RNA polymerase sigma factors"/>
    <property type="match status" value="1"/>
</dbReference>
<comment type="caution">
    <text evidence="1">The sequence shown here is derived from an EMBL/GenBank/DDBJ whole genome shotgun (WGS) entry which is preliminary data.</text>
</comment>
<dbReference type="InterPro" id="IPR013324">
    <property type="entry name" value="RNA_pol_sigma_r3/r4-like"/>
</dbReference>
<accession>A0A9D1APL0</accession>
<dbReference type="AlphaFoldDB" id="A0A9D1APL0"/>
<name>A0A9D1APL0_9FIRM</name>
<organism evidence="1 2">
    <name type="scientific">Candidatus Caccousia avicola</name>
    <dbReference type="NCBI Taxonomy" id="2840721"/>
    <lineage>
        <taxon>Bacteria</taxon>
        <taxon>Bacillati</taxon>
        <taxon>Bacillota</taxon>
        <taxon>Clostridia</taxon>
        <taxon>Eubacteriales</taxon>
        <taxon>Oscillospiraceae</taxon>
        <taxon>Oscillospiraceae incertae sedis</taxon>
        <taxon>Candidatus Caccousia</taxon>
    </lineage>
</organism>
<reference evidence="1" key="1">
    <citation type="submission" date="2020-10" db="EMBL/GenBank/DDBJ databases">
        <authorList>
            <person name="Gilroy R."/>
        </authorList>
    </citation>
    <scope>NUCLEOTIDE SEQUENCE</scope>
    <source>
        <strain evidence="1">ChiSxjej1B13-7958</strain>
    </source>
</reference>
<dbReference type="Gene3D" id="1.20.140.160">
    <property type="match status" value="1"/>
</dbReference>
<evidence type="ECO:0000313" key="2">
    <source>
        <dbReference type="Proteomes" id="UP000824242"/>
    </source>
</evidence>
<dbReference type="Pfam" id="PF07374">
    <property type="entry name" value="DUF1492"/>
    <property type="match status" value="1"/>
</dbReference>
<sequence length="140" mass="16273">MTAREYLSQAFHIDQRINSKLSQVMRLRETATNCTATLSDMPRPDSPNKQRMADTICKIVDLEREINEDIDRLVDLKAEARRVINAVSDPDQQLILELRYLCYKPWNEIMTELGYSEPTIYRLHGEALKKICVPVKNDSF</sequence>
<dbReference type="Proteomes" id="UP000824242">
    <property type="component" value="Unassembled WGS sequence"/>
</dbReference>
<evidence type="ECO:0000313" key="1">
    <source>
        <dbReference type="EMBL" id="HIR48219.1"/>
    </source>
</evidence>